<dbReference type="InterPro" id="IPR011856">
    <property type="entry name" value="tRNA_endonuc-like_dom_sf"/>
</dbReference>
<organism evidence="2 3">
    <name type="scientific">Psychrobacter arcticus (strain DSM 17307 / VKM B-2377 / 273-4)</name>
    <dbReference type="NCBI Taxonomy" id="259536"/>
    <lineage>
        <taxon>Bacteria</taxon>
        <taxon>Pseudomonadati</taxon>
        <taxon>Pseudomonadota</taxon>
        <taxon>Gammaproteobacteria</taxon>
        <taxon>Moraxellales</taxon>
        <taxon>Moraxellaceae</taxon>
        <taxon>Psychrobacter</taxon>
    </lineage>
</organism>
<dbReference type="DNASU" id="3514701"/>
<evidence type="ECO:0000313" key="2">
    <source>
        <dbReference type="EMBL" id="AAZ17894.1"/>
    </source>
</evidence>
<feature type="domain" description="ABC-three component systems C-terminal" evidence="1">
    <location>
        <begin position="217"/>
        <end position="346"/>
    </location>
</feature>
<dbReference type="OrthoDB" id="3242664at2"/>
<reference evidence="2 3" key="1">
    <citation type="journal article" date="2010" name="Appl. Environ. Microbiol.">
        <title>The genome sequence of Psychrobacter arcticus 273-4, a psychroactive Siberian permafrost bacterium, reveals mechanisms for adaptation to low-temperature growth.</title>
        <authorList>
            <person name="Ayala-del-Rio H.L."/>
            <person name="Chain P.S."/>
            <person name="Grzymski J.J."/>
            <person name="Ponder M.A."/>
            <person name="Ivanova N."/>
            <person name="Bergholz P.W."/>
            <person name="Di Bartolo G."/>
            <person name="Hauser L."/>
            <person name="Land M."/>
            <person name="Bakermans C."/>
            <person name="Rodrigues D."/>
            <person name="Klappenbach J."/>
            <person name="Zarka D."/>
            <person name="Larimer F."/>
            <person name="Richardson P."/>
            <person name="Murray A."/>
            <person name="Thomashow M."/>
            <person name="Tiedje J.M."/>
        </authorList>
    </citation>
    <scope>NUCLEOTIDE SEQUENCE [LARGE SCALE GENOMIC DNA]</scope>
    <source>
        <strain evidence="3">DSM 17307 / VKM B-2377 / 273-4</strain>
    </source>
</reference>
<gene>
    <name evidence="2" type="ordered locus">Psyc_0020</name>
</gene>
<keyword evidence="3" id="KW-1185">Reference proteome</keyword>
<evidence type="ECO:0000313" key="3">
    <source>
        <dbReference type="Proteomes" id="UP000000546"/>
    </source>
</evidence>
<sequence length="350" mass="40318">MSTPTRIITSKDIETGKHISPAQRLRIMNADEWEEFIEEWTDSLKKEYFKVERLGGAGDKGRDIVAQLENAEIWDNYQCKHYGHSLRPSDIWTEIGKLVYYTAIGDFTCPRKYFFIAPLGVGTSLSDLLKNPRKLVQGLRENWDKYCKDKITQNCLIKLSDMEPQLEKIDFSIFGYVTPLTIIEQHRKTPHFITRFGGGLPKREIPPEPPIKSTSEESEYLKKILQAYSDFNKQDISTIDDVTDIDLTEHYKDSRIQFYSAEALKRFSRDALPENEFKLLQQEFLNGIKDEIRNPVHANGYLRLLEVVKVARALQITSHALIDCLMVNDRGGICHQLANDNESIAWAKNG</sequence>
<name>Q4FVR4_PSYA2</name>
<dbReference type="AlphaFoldDB" id="Q4FVR4"/>
<dbReference type="KEGG" id="par:Psyc_0020"/>
<dbReference type="RefSeq" id="WP_011279333.1">
    <property type="nucleotide sequence ID" value="NC_007204.1"/>
</dbReference>
<evidence type="ECO:0000259" key="1">
    <source>
        <dbReference type="Pfam" id="PF20282"/>
    </source>
</evidence>
<dbReference type="eggNOG" id="ENOG502Z9QP">
    <property type="taxonomic scope" value="Bacteria"/>
</dbReference>
<dbReference type="HOGENOM" id="CLU_065352_0_0_6"/>
<accession>Q4FVR4</accession>
<dbReference type="STRING" id="259536.Psyc_0020"/>
<dbReference type="EMBL" id="CP000082">
    <property type="protein sequence ID" value="AAZ17894.1"/>
    <property type="molecule type" value="Genomic_DNA"/>
</dbReference>
<dbReference type="Proteomes" id="UP000000546">
    <property type="component" value="Chromosome"/>
</dbReference>
<proteinExistence type="predicted"/>
<dbReference type="Gene3D" id="3.40.1350.10">
    <property type="match status" value="1"/>
</dbReference>
<dbReference type="Pfam" id="PF20282">
    <property type="entry name" value="CTD6"/>
    <property type="match status" value="1"/>
</dbReference>
<dbReference type="GO" id="GO:0003676">
    <property type="term" value="F:nucleic acid binding"/>
    <property type="evidence" value="ECO:0007669"/>
    <property type="project" value="InterPro"/>
</dbReference>
<dbReference type="InterPro" id="IPR046914">
    <property type="entry name" value="ABC-3C_CTD6"/>
</dbReference>
<protein>
    <recommendedName>
        <fullName evidence="1">ABC-three component systems C-terminal domain-containing protein</fullName>
    </recommendedName>
</protein>